<name>A0A3D9Z2J1_9HYPH</name>
<feature type="region of interest" description="Disordered" evidence="1">
    <location>
        <begin position="91"/>
        <end position="264"/>
    </location>
</feature>
<feature type="compositionally biased region" description="Low complexity" evidence="1">
    <location>
        <begin position="91"/>
        <end position="103"/>
    </location>
</feature>
<accession>A0A3D9Z2J1</accession>
<sequence>MRPNQNNKRMRGRNNNNNSNNNRKGPNPLSRSYESNGPDVKIRGTAYHIGEKYLQLARDAQSSGDPVTAESYLQHAEHYFRIIAAAQQAQQAQYGSANSPAGEAEPEESEEEDDFSGLTDRFASPPERVAPQQQPQPYAGQPQGQNGQNGQPNYNGQSNYQERPPQAERPQSERPQYEPRGDRGNRNFQGRQDRGGQDRGGYERNNFAERGPQPNRDGNRPRQPSHRPEGQRYDNAPRYERQEPRPVSDEVENTGLPAFITAPVPVRVQPEPPLPIEEEAVGTEVLARPEAEGEAGFALRPRRRRRKPEFGGAETNKASFED</sequence>
<keyword evidence="4" id="KW-1185">Reference proteome</keyword>
<organism evidence="3 4">
    <name type="scientific">Methylovirgula ligni</name>
    <dbReference type="NCBI Taxonomy" id="569860"/>
    <lineage>
        <taxon>Bacteria</taxon>
        <taxon>Pseudomonadati</taxon>
        <taxon>Pseudomonadota</taxon>
        <taxon>Alphaproteobacteria</taxon>
        <taxon>Hyphomicrobiales</taxon>
        <taxon>Beijerinckiaceae</taxon>
        <taxon>Methylovirgula</taxon>
    </lineage>
</organism>
<dbReference type="OrthoDB" id="9816310at2"/>
<feature type="compositionally biased region" description="Low complexity" evidence="1">
    <location>
        <begin position="1"/>
        <end position="28"/>
    </location>
</feature>
<dbReference type="Pfam" id="PF13763">
    <property type="entry name" value="DUF4167"/>
    <property type="match status" value="1"/>
</dbReference>
<feature type="compositionally biased region" description="Basic and acidic residues" evidence="1">
    <location>
        <begin position="170"/>
        <end position="202"/>
    </location>
</feature>
<feature type="region of interest" description="Disordered" evidence="1">
    <location>
        <begin position="287"/>
        <end position="322"/>
    </location>
</feature>
<dbReference type="EMBL" id="QUMO01000002">
    <property type="protein sequence ID" value="REF87529.1"/>
    <property type="molecule type" value="Genomic_DNA"/>
</dbReference>
<proteinExistence type="predicted"/>
<feature type="domain" description="DUF4167" evidence="2">
    <location>
        <begin position="11"/>
        <end position="88"/>
    </location>
</feature>
<evidence type="ECO:0000256" key="1">
    <source>
        <dbReference type="SAM" id="MobiDB-lite"/>
    </source>
</evidence>
<feature type="compositionally biased region" description="Low complexity" evidence="1">
    <location>
        <begin position="131"/>
        <end position="161"/>
    </location>
</feature>
<dbReference type="InterPro" id="IPR025430">
    <property type="entry name" value="DUF4167"/>
</dbReference>
<evidence type="ECO:0000313" key="4">
    <source>
        <dbReference type="Proteomes" id="UP000256900"/>
    </source>
</evidence>
<evidence type="ECO:0000313" key="3">
    <source>
        <dbReference type="EMBL" id="REF87529.1"/>
    </source>
</evidence>
<evidence type="ECO:0000259" key="2">
    <source>
        <dbReference type="Pfam" id="PF13763"/>
    </source>
</evidence>
<dbReference type="RefSeq" id="WP_115835721.1">
    <property type="nucleotide sequence ID" value="NZ_CP025086.1"/>
</dbReference>
<dbReference type="AlphaFoldDB" id="A0A3D9Z2J1"/>
<feature type="region of interest" description="Disordered" evidence="1">
    <location>
        <begin position="1"/>
        <end position="39"/>
    </location>
</feature>
<protein>
    <submittedName>
        <fullName evidence="3">Uncharacterized protein DUF4167</fullName>
    </submittedName>
</protein>
<gene>
    <name evidence="3" type="ORF">DES32_1152</name>
</gene>
<dbReference type="Proteomes" id="UP000256900">
    <property type="component" value="Unassembled WGS sequence"/>
</dbReference>
<reference evidence="3 4" key="1">
    <citation type="submission" date="2018-08" db="EMBL/GenBank/DDBJ databases">
        <title>Genomic Encyclopedia of Type Strains, Phase IV (KMG-IV): sequencing the most valuable type-strain genomes for metagenomic binning, comparative biology and taxonomic classification.</title>
        <authorList>
            <person name="Goeker M."/>
        </authorList>
    </citation>
    <scope>NUCLEOTIDE SEQUENCE [LARGE SCALE GENOMIC DNA]</scope>
    <source>
        <strain evidence="3 4">BW863</strain>
    </source>
</reference>
<feature type="compositionally biased region" description="Acidic residues" evidence="1">
    <location>
        <begin position="104"/>
        <end position="115"/>
    </location>
</feature>
<feature type="compositionally biased region" description="Basic and acidic residues" evidence="1">
    <location>
        <begin position="226"/>
        <end position="248"/>
    </location>
</feature>
<comment type="caution">
    <text evidence="3">The sequence shown here is derived from an EMBL/GenBank/DDBJ whole genome shotgun (WGS) entry which is preliminary data.</text>
</comment>